<evidence type="ECO:0000313" key="9">
    <source>
        <dbReference type="Proteomes" id="UP001235343"/>
    </source>
</evidence>
<evidence type="ECO:0000256" key="5">
    <source>
        <dbReference type="ARBA" id="ARBA00023284"/>
    </source>
</evidence>
<dbReference type="Pfam" id="PF00578">
    <property type="entry name" value="AhpC-TSA"/>
    <property type="match status" value="1"/>
</dbReference>
<gene>
    <name evidence="8" type="primary">resA</name>
    <name evidence="8" type="ORF">QQS35_09875</name>
</gene>
<dbReference type="Proteomes" id="UP001235343">
    <property type="component" value="Unassembled WGS sequence"/>
</dbReference>
<evidence type="ECO:0000313" key="8">
    <source>
        <dbReference type="EMBL" id="MDL4840757.1"/>
    </source>
</evidence>
<evidence type="ECO:0000256" key="3">
    <source>
        <dbReference type="ARBA" id="ARBA00022968"/>
    </source>
</evidence>
<accession>A0ABT7L6A4</accession>
<keyword evidence="6" id="KW-0812">Transmembrane</keyword>
<proteinExistence type="predicted"/>
<sequence length="188" mass="21316">MSKVEEAKKQKRNKKKKRLLFRSIILLALLAALIFALISNFNNDEASLGVGDQAPPFQLKQLNGDAETLNLADLEGKGIMLNFWATYCKPCEDEMPYMQSLYPKYKDDIEIVAVSVDATQLVIDRFVDNYNLTFPILHDNKEQVMDLYNVGPLPTTYFINPDGEIVEVVSGPLTLERLDGYLQQILPE</sequence>
<dbReference type="InterPro" id="IPR036249">
    <property type="entry name" value="Thioredoxin-like_sf"/>
</dbReference>
<protein>
    <submittedName>
        <fullName evidence="8">Thiol-disulfide oxidoreductase ResA</fullName>
    </submittedName>
</protein>
<evidence type="ECO:0000256" key="4">
    <source>
        <dbReference type="ARBA" id="ARBA00023157"/>
    </source>
</evidence>
<dbReference type="PROSITE" id="PS51352">
    <property type="entry name" value="THIOREDOXIN_2"/>
    <property type="match status" value="1"/>
</dbReference>
<dbReference type="NCBIfam" id="NF002854">
    <property type="entry name" value="PRK03147.1"/>
    <property type="match status" value="1"/>
</dbReference>
<dbReference type="RefSeq" id="WP_285931896.1">
    <property type="nucleotide sequence ID" value="NZ_JASTZU010000034.1"/>
</dbReference>
<organism evidence="8 9">
    <name type="scientific">Aquibacillus rhizosphaerae</name>
    <dbReference type="NCBI Taxonomy" id="3051431"/>
    <lineage>
        <taxon>Bacteria</taxon>
        <taxon>Bacillati</taxon>
        <taxon>Bacillota</taxon>
        <taxon>Bacilli</taxon>
        <taxon>Bacillales</taxon>
        <taxon>Bacillaceae</taxon>
        <taxon>Aquibacillus</taxon>
    </lineage>
</organism>
<evidence type="ECO:0000256" key="2">
    <source>
        <dbReference type="ARBA" id="ARBA00022748"/>
    </source>
</evidence>
<reference evidence="8 9" key="1">
    <citation type="submission" date="2023-06" db="EMBL/GenBank/DDBJ databases">
        <title>Aquibacillus rhizosphaerae LR5S19.</title>
        <authorList>
            <person name="Sun J.-Q."/>
        </authorList>
    </citation>
    <scope>NUCLEOTIDE SEQUENCE [LARGE SCALE GENOMIC DNA]</scope>
    <source>
        <strain evidence="8 9">LR5S19</strain>
    </source>
</reference>
<dbReference type="InterPro" id="IPR000866">
    <property type="entry name" value="AhpC/TSA"/>
</dbReference>
<evidence type="ECO:0000256" key="1">
    <source>
        <dbReference type="ARBA" id="ARBA00004196"/>
    </source>
</evidence>
<evidence type="ECO:0000259" key="7">
    <source>
        <dbReference type="PROSITE" id="PS51352"/>
    </source>
</evidence>
<name>A0ABT7L6A4_9BACI</name>
<feature type="transmembrane region" description="Helical" evidence="6">
    <location>
        <begin position="20"/>
        <end position="38"/>
    </location>
</feature>
<evidence type="ECO:0000256" key="6">
    <source>
        <dbReference type="SAM" id="Phobius"/>
    </source>
</evidence>
<keyword evidence="9" id="KW-1185">Reference proteome</keyword>
<dbReference type="InterPro" id="IPR013766">
    <property type="entry name" value="Thioredoxin_domain"/>
</dbReference>
<dbReference type="CDD" id="cd02966">
    <property type="entry name" value="TlpA_like_family"/>
    <property type="match status" value="1"/>
</dbReference>
<dbReference type="EMBL" id="JASTZU010000034">
    <property type="protein sequence ID" value="MDL4840757.1"/>
    <property type="molecule type" value="Genomic_DNA"/>
</dbReference>
<keyword evidence="6" id="KW-1133">Transmembrane helix</keyword>
<dbReference type="Gene3D" id="3.40.30.10">
    <property type="entry name" value="Glutaredoxin"/>
    <property type="match status" value="1"/>
</dbReference>
<keyword evidence="6" id="KW-0472">Membrane</keyword>
<keyword evidence="3" id="KW-0735">Signal-anchor</keyword>
<comment type="caution">
    <text evidence="8">The sequence shown here is derived from an EMBL/GenBank/DDBJ whole genome shotgun (WGS) entry which is preliminary data.</text>
</comment>
<keyword evidence="2" id="KW-0201">Cytochrome c-type biogenesis</keyword>
<dbReference type="SUPFAM" id="SSF52833">
    <property type="entry name" value="Thioredoxin-like"/>
    <property type="match status" value="1"/>
</dbReference>
<dbReference type="PANTHER" id="PTHR42852:SF6">
    <property type="entry name" value="THIOL:DISULFIDE INTERCHANGE PROTEIN DSBE"/>
    <property type="match status" value="1"/>
</dbReference>
<comment type="subcellular location">
    <subcellularLocation>
        <location evidence="1">Cell envelope</location>
    </subcellularLocation>
</comment>
<keyword evidence="5" id="KW-0676">Redox-active center</keyword>
<keyword evidence="4" id="KW-1015">Disulfide bond</keyword>
<feature type="domain" description="Thioredoxin" evidence="7">
    <location>
        <begin position="48"/>
        <end position="187"/>
    </location>
</feature>
<dbReference type="PANTHER" id="PTHR42852">
    <property type="entry name" value="THIOL:DISULFIDE INTERCHANGE PROTEIN DSBE"/>
    <property type="match status" value="1"/>
</dbReference>
<dbReference type="InterPro" id="IPR050553">
    <property type="entry name" value="Thioredoxin_ResA/DsbE_sf"/>
</dbReference>